<evidence type="ECO:0000256" key="1">
    <source>
        <dbReference type="SAM" id="SignalP"/>
    </source>
</evidence>
<name>A0AAD5Q2G6_PYTIN</name>
<dbReference type="EMBL" id="JAKCXM010000585">
    <property type="protein sequence ID" value="KAJ0392712.1"/>
    <property type="molecule type" value="Genomic_DNA"/>
</dbReference>
<evidence type="ECO:0000313" key="2">
    <source>
        <dbReference type="EMBL" id="KAJ0392712.1"/>
    </source>
</evidence>
<dbReference type="Proteomes" id="UP001209570">
    <property type="component" value="Unassembled WGS sequence"/>
</dbReference>
<keyword evidence="3" id="KW-1185">Reference proteome</keyword>
<organism evidence="2 3">
    <name type="scientific">Pythium insidiosum</name>
    <name type="common">Pythiosis disease agent</name>
    <dbReference type="NCBI Taxonomy" id="114742"/>
    <lineage>
        <taxon>Eukaryota</taxon>
        <taxon>Sar</taxon>
        <taxon>Stramenopiles</taxon>
        <taxon>Oomycota</taxon>
        <taxon>Peronosporomycetes</taxon>
        <taxon>Pythiales</taxon>
        <taxon>Pythiaceae</taxon>
        <taxon>Pythium</taxon>
    </lineage>
</organism>
<sequence length="443" mass="49498">MGSASRWCRSASWLALATLAIAILQSAAQADTWTLHDPGFPVAVTVRPFADDQWLPSDADASADVLRIPSSVLNVSVSIPVLANVSDAEVTITLFRRHRVNARESFEVLANTQVQLARSYRIDVGTKAEEMVLRVYVEAHIGHHVASDHTLRAFFVRSLDLSPSEPTRIKCEPANDRVKPELRIATFPPTNMPADLCSAYTMDGRIPVRKRYFDDQTDLDRTYEARSRDFIDDLVTRAKARETLYYGEADEYLFAALDEYPIRGKHVLIVGSTFPWYESVCIAMEAASCTTIDYNKLRYDHPKIATFTLAEFQTLAPRKQFDVILSISSLEHDGLGRYGDPLDPDGDFKAMRELLQYVNVDQAANPTRLFLAVPVGPDALIWNSQRIYGPLRLPLLLEAWNIVDSFGFAKGDFSAPFSVSHQPVFVLEPLALTEASDGSHTEL</sequence>
<keyword evidence="1" id="KW-0732">Signal</keyword>
<proteinExistence type="predicted"/>
<evidence type="ECO:0008006" key="4">
    <source>
        <dbReference type="Google" id="ProtNLM"/>
    </source>
</evidence>
<feature type="chain" id="PRO_5042069899" description="DUF268 domain-containing protein" evidence="1">
    <location>
        <begin position="31"/>
        <end position="443"/>
    </location>
</feature>
<accession>A0AAD5Q2G6</accession>
<dbReference type="Pfam" id="PF03269">
    <property type="entry name" value="DUF268"/>
    <property type="match status" value="1"/>
</dbReference>
<evidence type="ECO:0000313" key="3">
    <source>
        <dbReference type="Proteomes" id="UP001209570"/>
    </source>
</evidence>
<comment type="caution">
    <text evidence="2">The sequence shown here is derived from an EMBL/GenBank/DDBJ whole genome shotgun (WGS) entry which is preliminary data.</text>
</comment>
<feature type="signal peptide" evidence="1">
    <location>
        <begin position="1"/>
        <end position="30"/>
    </location>
</feature>
<dbReference type="AlphaFoldDB" id="A0AAD5Q2G6"/>
<dbReference type="InterPro" id="IPR004951">
    <property type="entry name" value="DUF268_CAE_spp"/>
</dbReference>
<reference evidence="2" key="1">
    <citation type="submission" date="2021-12" db="EMBL/GenBank/DDBJ databases">
        <title>Prjna785345.</title>
        <authorList>
            <person name="Rujirawat T."/>
            <person name="Krajaejun T."/>
        </authorList>
    </citation>
    <scope>NUCLEOTIDE SEQUENCE</scope>
    <source>
        <strain evidence="2">Pi057C3</strain>
    </source>
</reference>
<protein>
    <recommendedName>
        <fullName evidence="4">DUF268 domain-containing protein</fullName>
    </recommendedName>
</protein>
<gene>
    <name evidence="2" type="ORF">P43SY_009387</name>
</gene>